<dbReference type="Proteomes" id="UP000033847">
    <property type="component" value="Unassembled WGS sequence"/>
</dbReference>
<gene>
    <name evidence="1" type="ORF">UV00_C0022G0024</name>
</gene>
<proteinExistence type="predicted"/>
<comment type="caution">
    <text evidence="1">The sequence shown here is derived from an EMBL/GenBank/DDBJ whole genome shotgun (WGS) entry which is preliminary data.</text>
</comment>
<evidence type="ECO:0000313" key="1">
    <source>
        <dbReference type="EMBL" id="KKS36763.1"/>
    </source>
</evidence>
<dbReference type="AlphaFoldDB" id="A0A0G1BH26"/>
<protein>
    <submittedName>
        <fullName evidence="1">Uncharacterized protein</fullName>
    </submittedName>
</protein>
<name>A0A0G1BH26_UNCKA</name>
<accession>A0A0G1BH26</accession>
<feature type="non-terminal residue" evidence="1">
    <location>
        <position position="1"/>
    </location>
</feature>
<dbReference type="EMBL" id="LCCU01000022">
    <property type="protein sequence ID" value="KKS36763.1"/>
    <property type="molecule type" value="Genomic_DNA"/>
</dbReference>
<organism evidence="1 2">
    <name type="scientific">candidate division WWE3 bacterium GW2011_GWF1_42_14</name>
    <dbReference type="NCBI Taxonomy" id="1619138"/>
    <lineage>
        <taxon>Bacteria</taxon>
        <taxon>Katanobacteria</taxon>
    </lineage>
</organism>
<reference evidence="1 2" key="1">
    <citation type="journal article" date="2015" name="Nature">
        <title>rRNA introns, odd ribosomes, and small enigmatic genomes across a large radiation of phyla.</title>
        <authorList>
            <person name="Brown C.T."/>
            <person name="Hug L.A."/>
            <person name="Thomas B.C."/>
            <person name="Sharon I."/>
            <person name="Castelle C.J."/>
            <person name="Singh A."/>
            <person name="Wilkins M.J."/>
            <person name="Williams K.H."/>
            <person name="Banfield J.F."/>
        </authorList>
    </citation>
    <scope>NUCLEOTIDE SEQUENCE [LARGE SCALE GENOMIC DNA]</scope>
</reference>
<sequence length="79" mass="9135">HMKMVYFRHMGKPFQGYEITESDIEATIRYLKTTGKSDATREDAIKHLKKKHAVAHMAAHKIVEDEQTGKIKPVKLKKD</sequence>
<evidence type="ECO:0000313" key="2">
    <source>
        <dbReference type="Proteomes" id="UP000033847"/>
    </source>
</evidence>